<dbReference type="EMBL" id="LLZH01000294">
    <property type="protein sequence ID" value="KUL27782.1"/>
    <property type="molecule type" value="Genomic_DNA"/>
</dbReference>
<protein>
    <recommendedName>
        <fullName evidence="3">ESX-1 secretion-associated protein</fullName>
    </recommendedName>
</protein>
<name>A0A101JJ75_9ACTN</name>
<keyword evidence="2" id="KW-1185">Reference proteome</keyword>
<dbReference type="GO" id="GO:0009306">
    <property type="term" value="P:protein secretion"/>
    <property type="evidence" value="ECO:0007669"/>
    <property type="project" value="InterPro"/>
</dbReference>
<dbReference type="Proteomes" id="UP000053244">
    <property type="component" value="Unassembled WGS sequence"/>
</dbReference>
<dbReference type="RefSeq" id="WP_067699580.1">
    <property type="nucleotide sequence ID" value="NZ_LLZH01000294.1"/>
</dbReference>
<evidence type="ECO:0000313" key="1">
    <source>
        <dbReference type="EMBL" id="KUL27782.1"/>
    </source>
</evidence>
<sequence length="104" mass="11360">MSLPSPDEVRVATDALRREANQWDTQSGRLSALSGTSSGMEFGRLEAGLFQMMVTPYNDVLHGVSARCAEGATAMTEMAQTLRTAVQTYQSEDEAGAHRMKNIY</sequence>
<dbReference type="Pfam" id="PF10824">
    <property type="entry name" value="T7SS_ESX_EspC"/>
    <property type="match status" value="1"/>
</dbReference>
<gene>
    <name evidence="1" type="ORF">ADL15_33625</name>
</gene>
<evidence type="ECO:0000313" key="2">
    <source>
        <dbReference type="Proteomes" id="UP000053244"/>
    </source>
</evidence>
<dbReference type="InterPro" id="IPR022536">
    <property type="entry name" value="EspC"/>
</dbReference>
<organism evidence="1 2">
    <name type="scientific">Actinoplanes awajinensis subsp. mycoplanecinus</name>
    <dbReference type="NCBI Taxonomy" id="135947"/>
    <lineage>
        <taxon>Bacteria</taxon>
        <taxon>Bacillati</taxon>
        <taxon>Actinomycetota</taxon>
        <taxon>Actinomycetes</taxon>
        <taxon>Micromonosporales</taxon>
        <taxon>Micromonosporaceae</taxon>
        <taxon>Actinoplanes</taxon>
    </lineage>
</organism>
<proteinExistence type="predicted"/>
<evidence type="ECO:0008006" key="3">
    <source>
        <dbReference type="Google" id="ProtNLM"/>
    </source>
</evidence>
<reference evidence="1 2" key="1">
    <citation type="submission" date="2015-10" db="EMBL/GenBank/DDBJ databases">
        <authorList>
            <person name="Gilbert D.G."/>
        </authorList>
    </citation>
    <scope>NUCLEOTIDE SEQUENCE [LARGE SCALE GENOMIC DNA]</scope>
    <source>
        <strain evidence="1 2">NRRL B-16712</strain>
    </source>
</reference>
<accession>A0A101JJ75</accession>
<dbReference type="OrthoDB" id="4829545at2"/>
<comment type="caution">
    <text evidence="1">The sequence shown here is derived from an EMBL/GenBank/DDBJ whole genome shotgun (WGS) entry which is preliminary data.</text>
</comment>
<dbReference type="AlphaFoldDB" id="A0A101JJ75"/>